<dbReference type="InterPro" id="IPR024936">
    <property type="entry name" value="Cyclophilin-type_PPIase"/>
</dbReference>
<dbReference type="EC" id="5.2.1.8" evidence="5"/>
<dbReference type="InterPro" id="IPR044666">
    <property type="entry name" value="Cyclophilin_A-like"/>
</dbReference>
<dbReference type="PROSITE" id="PS50072">
    <property type="entry name" value="CSA_PPIASE_2"/>
    <property type="match status" value="1"/>
</dbReference>
<dbReference type="InterPro" id="IPR002130">
    <property type="entry name" value="Cyclophilin-type_PPIase_dom"/>
</dbReference>
<keyword evidence="8" id="KW-1185">Reference proteome</keyword>
<feature type="domain" description="PPIase cyclophilin-type" evidence="6">
    <location>
        <begin position="34"/>
        <end position="221"/>
    </location>
</feature>
<dbReference type="Pfam" id="PF00160">
    <property type="entry name" value="Pro_isomerase"/>
    <property type="match status" value="1"/>
</dbReference>
<comment type="function">
    <text evidence="1 5">PPIases accelerate the folding of proteins. It catalyzes the cis-trans isomerization of proline imidic peptide bonds in oligopeptides.</text>
</comment>
<dbReference type="PIRSF" id="PIRSF001467">
    <property type="entry name" value="Peptidylpro_ismrse"/>
    <property type="match status" value="1"/>
</dbReference>
<dbReference type="PRINTS" id="PR00153">
    <property type="entry name" value="CSAPPISMRASE"/>
</dbReference>
<dbReference type="PROSITE" id="PS00170">
    <property type="entry name" value="CSA_PPIASE_1"/>
    <property type="match status" value="1"/>
</dbReference>
<dbReference type="PANTHER" id="PTHR45625:SF4">
    <property type="entry name" value="PEPTIDYLPROLYL ISOMERASE DOMAIN AND WD REPEAT-CONTAINING PROTEIN 1"/>
    <property type="match status" value="1"/>
</dbReference>
<dbReference type="CDD" id="cd00317">
    <property type="entry name" value="cyclophilin"/>
    <property type="match status" value="1"/>
</dbReference>
<evidence type="ECO:0000313" key="8">
    <source>
        <dbReference type="Proteomes" id="UP000186917"/>
    </source>
</evidence>
<dbReference type="PANTHER" id="PTHR45625">
    <property type="entry name" value="PEPTIDYL-PROLYL CIS-TRANS ISOMERASE-RELATED"/>
    <property type="match status" value="1"/>
</dbReference>
<protein>
    <recommendedName>
        <fullName evidence="5">Peptidyl-prolyl cis-trans isomerase</fullName>
        <shortName evidence="5">PPIase</shortName>
        <ecNumber evidence="5">5.2.1.8</ecNumber>
    </recommendedName>
</protein>
<proteinExistence type="inferred from homology"/>
<dbReference type="Proteomes" id="UP000186917">
    <property type="component" value="Unassembled WGS sequence"/>
</dbReference>
<organism evidence="7 8">
    <name type="scientific">Filimonas lacunae</name>
    <dbReference type="NCBI Taxonomy" id="477680"/>
    <lineage>
        <taxon>Bacteria</taxon>
        <taxon>Pseudomonadati</taxon>
        <taxon>Bacteroidota</taxon>
        <taxon>Chitinophagia</taxon>
        <taxon>Chitinophagales</taxon>
        <taxon>Chitinophagaceae</taxon>
        <taxon>Filimonas</taxon>
    </lineage>
</organism>
<dbReference type="AlphaFoldDB" id="A0A1N7RDP5"/>
<evidence type="ECO:0000256" key="2">
    <source>
        <dbReference type="ARBA" id="ARBA00007365"/>
    </source>
</evidence>
<evidence type="ECO:0000313" key="7">
    <source>
        <dbReference type="EMBL" id="SIT33235.1"/>
    </source>
</evidence>
<keyword evidence="4 5" id="KW-0413">Isomerase</keyword>
<evidence type="ECO:0000256" key="1">
    <source>
        <dbReference type="ARBA" id="ARBA00002388"/>
    </source>
</evidence>
<comment type="similarity">
    <text evidence="2 5">Belongs to the cyclophilin-type PPIase family.</text>
</comment>
<comment type="catalytic activity">
    <reaction evidence="5">
        <text>[protein]-peptidylproline (omega=180) = [protein]-peptidylproline (omega=0)</text>
        <dbReference type="Rhea" id="RHEA:16237"/>
        <dbReference type="Rhea" id="RHEA-COMP:10747"/>
        <dbReference type="Rhea" id="RHEA-COMP:10748"/>
        <dbReference type="ChEBI" id="CHEBI:83833"/>
        <dbReference type="ChEBI" id="CHEBI:83834"/>
        <dbReference type="EC" id="5.2.1.8"/>
    </reaction>
</comment>
<keyword evidence="3 5" id="KW-0697">Rotamase</keyword>
<dbReference type="STRING" id="477680.SAMN05421788_11288"/>
<evidence type="ECO:0000256" key="3">
    <source>
        <dbReference type="ARBA" id="ARBA00023110"/>
    </source>
</evidence>
<name>A0A1N7RDP5_9BACT</name>
<sequence>MLGLCITGCMLAQPAVKVKKRDRKKDVEMVTTEGTMMLRLSDSTPLHRDNFIRLVKTHYFDSLLFHRVIQKFMIQGGDPDSKRAVAGKPLGEGGPSYTIPAEFNPALFHKKGVLAAAREGDDVNPKKASSASQFYIVQGKVFTDGGLDTVENTRLKRKIPPAIREVYKTLGGAPHLDMNYTIFGEVVKGIEVVDKIAAVPTSKGVDKDRPVTDVRIISVKLVKRRKFS</sequence>
<evidence type="ECO:0000256" key="4">
    <source>
        <dbReference type="ARBA" id="ARBA00023235"/>
    </source>
</evidence>
<dbReference type="GO" id="GO:0006457">
    <property type="term" value="P:protein folding"/>
    <property type="evidence" value="ECO:0007669"/>
    <property type="project" value="InterPro"/>
</dbReference>
<dbReference type="InterPro" id="IPR020892">
    <property type="entry name" value="Cyclophilin-type_PPIase_CS"/>
</dbReference>
<accession>A0A1N7RDP5</accession>
<dbReference type="EMBL" id="FTOR01000012">
    <property type="protein sequence ID" value="SIT33235.1"/>
    <property type="molecule type" value="Genomic_DNA"/>
</dbReference>
<dbReference type="InterPro" id="IPR029000">
    <property type="entry name" value="Cyclophilin-like_dom_sf"/>
</dbReference>
<gene>
    <name evidence="7" type="ORF">SAMN05421788_11288</name>
</gene>
<dbReference type="Gene3D" id="2.40.100.10">
    <property type="entry name" value="Cyclophilin-like"/>
    <property type="match status" value="1"/>
</dbReference>
<reference evidence="8" key="1">
    <citation type="submission" date="2017-01" db="EMBL/GenBank/DDBJ databases">
        <authorList>
            <person name="Varghese N."/>
            <person name="Submissions S."/>
        </authorList>
    </citation>
    <scope>NUCLEOTIDE SEQUENCE [LARGE SCALE GENOMIC DNA]</scope>
    <source>
        <strain evidence="8">DSM 21054</strain>
    </source>
</reference>
<evidence type="ECO:0000256" key="5">
    <source>
        <dbReference type="RuleBase" id="RU363019"/>
    </source>
</evidence>
<dbReference type="SUPFAM" id="SSF50891">
    <property type="entry name" value="Cyclophilin-like"/>
    <property type="match status" value="1"/>
</dbReference>
<dbReference type="GO" id="GO:0003755">
    <property type="term" value="F:peptidyl-prolyl cis-trans isomerase activity"/>
    <property type="evidence" value="ECO:0007669"/>
    <property type="project" value="UniProtKB-UniRule"/>
</dbReference>
<evidence type="ECO:0000259" key="6">
    <source>
        <dbReference type="PROSITE" id="PS50072"/>
    </source>
</evidence>